<sequence>MVVVYVEGVDGTGKTTLINQLIRCHPADATVTAPPLWTYLPAAPVPAAFATWVTTTPAATVAADLLAAQRTRVSDLLALTDQHPIVLVDRGPRTVEASAQAHLTAKPPITPTPAIAQLTAELRATTRHLAEVHPCLSIELTTASYDEIFHRLTDTERASTAYLQYLRRFLREFRDSTAANDPTQLSLPATASLARNTTAAWHAIQALTGRL</sequence>
<reference evidence="1 2" key="1">
    <citation type="journal article" date="2019" name="Int. J. Syst. Evol. Microbiol.">
        <title>The Global Catalogue of Microorganisms (GCM) 10K type strain sequencing project: providing services to taxonomists for standard genome sequencing and annotation.</title>
        <authorList>
            <consortium name="The Broad Institute Genomics Platform"/>
            <consortium name="The Broad Institute Genome Sequencing Center for Infectious Disease"/>
            <person name="Wu L."/>
            <person name="Ma J."/>
        </authorList>
    </citation>
    <scope>NUCLEOTIDE SEQUENCE [LARGE SCALE GENOMIC DNA]</scope>
    <source>
        <strain evidence="1 2">JCM 15933</strain>
    </source>
</reference>
<accession>A0ABN2CT37</accession>
<evidence type="ECO:0000313" key="1">
    <source>
        <dbReference type="EMBL" id="GAA1563337.1"/>
    </source>
</evidence>
<evidence type="ECO:0008006" key="3">
    <source>
        <dbReference type="Google" id="ProtNLM"/>
    </source>
</evidence>
<dbReference type="EMBL" id="BAAAQD010000033">
    <property type="protein sequence ID" value="GAA1563337.1"/>
    <property type="molecule type" value="Genomic_DNA"/>
</dbReference>
<dbReference type="RefSeq" id="WP_344512502.1">
    <property type="nucleotide sequence ID" value="NZ_BAAAQD010000033.1"/>
</dbReference>
<organism evidence="1 2">
    <name type="scientific">Dactylosporangium maewongense</name>
    <dbReference type="NCBI Taxonomy" id="634393"/>
    <lineage>
        <taxon>Bacteria</taxon>
        <taxon>Bacillati</taxon>
        <taxon>Actinomycetota</taxon>
        <taxon>Actinomycetes</taxon>
        <taxon>Micromonosporales</taxon>
        <taxon>Micromonosporaceae</taxon>
        <taxon>Dactylosporangium</taxon>
    </lineage>
</organism>
<name>A0ABN2CT37_9ACTN</name>
<dbReference type="Proteomes" id="UP001501470">
    <property type="component" value="Unassembled WGS sequence"/>
</dbReference>
<proteinExistence type="predicted"/>
<protein>
    <recommendedName>
        <fullName evidence="3">Thymidylate kinase</fullName>
    </recommendedName>
</protein>
<comment type="caution">
    <text evidence="1">The sequence shown here is derived from an EMBL/GenBank/DDBJ whole genome shotgun (WGS) entry which is preliminary data.</text>
</comment>
<dbReference type="Gene3D" id="3.40.50.300">
    <property type="entry name" value="P-loop containing nucleotide triphosphate hydrolases"/>
    <property type="match status" value="1"/>
</dbReference>
<dbReference type="SUPFAM" id="SSF52540">
    <property type="entry name" value="P-loop containing nucleoside triphosphate hydrolases"/>
    <property type="match status" value="1"/>
</dbReference>
<gene>
    <name evidence="1" type="ORF">GCM10009827_101160</name>
</gene>
<dbReference type="InterPro" id="IPR027417">
    <property type="entry name" value="P-loop_NTPase"/>
</dbReference>
<evidence type="ECO:0000313" key="2">
    <source>
        <dbReference type="Proteomes" id="UP001501470"/>
    </source>
</evidence>
<keyword evidence="2" id="KW-1185">Reference proteome</keyword>